<dbReference type="Pfam" id="PF13620">
    <property type="entry name" value="CarboxypepD_reg"/>
    <property type="match status" value="1"/>
</dbReference>
<evidence type="ECO:0000259" key="2">
    <source>
        <dbReference type="Pfam" id="PF14905"/>
    </source>
</evidence>
<dbReference type="EMBL" id="JACHCC010000007">
    <property type="protein sequence ID" value="MBB6500771.1"/>
    <property type="molecule type" value="Genomic_DNA"/>
</dbReference>
<dbReference type="Pfam" id="PF14905">
    <property type="entry name" value="OMP_b-brl_3"/>
    <property type="match status" value="1"/>
</dbReference>
<sequence>MKIQTSLLLFIALNLFLQLKSNAQSQVKLLGVVLDTTKTGIPDAHVRLIAGRDTLTGNTESSGKFHFSGLKYGTVTLLVRGIGYQPYETSFVLKEGEGPEQILPVIVLKSSVFQLKEVVIKGAVVPMKVKQDTVEFNAEAYTVRDNDRVEDLLKQLPGVEIDKDGNVVSAGKTLTKIRVNGKDFFTSNVKEFISQLPAGVVSKIQFIDDYGDKANFTGIKTGEPQKMLNLVLKSDRNEAQFGSANASAGTNDRYALNLNGYLWRGSKQIGLNAGASNTNTGAGINTNSNLGVNYRNKVGKDWMFGGSYDYGYSKNESVQQSYMETVNSMGTIYNNSSNNNSSRGNNHNFDLNLESVNQENFIRGGIRGALQGTNSISATDAIQSGAIRQDLNTQRISKQKSPNLNVDFTIARKLKKTGRNFSVSLYGGTGNASQNNDLNNQIRYYDPETGNAVKDSLLHQLVDNRNRTTNLSANLSYTEPLGRKNDTLVRRSIDVTYLFSLNHIHNDLDTKNIDQTGVVSSVDSLSNSYSSSFSKHIFGLNYRYESKKLHYTLGITAQPNLLTGAYEGRTDRIYKAGFNIAPVARFVYTTSSRNHFSGFYAGNSVDPNFNQLQPVRDTRNLQNIIVGNPELRAAFNHMLNFSYTRSGVETGSTFQVGLRGNLVQDQVVSNTILVPDVLDSRKQETHFLNTNGNYSFGSNYYWTLPVGQKKYILEATGGVNYSHRISFTEQMKNIGKGINLNQRIGARMNRKWIMLYTSASYNYNNNVYSIPGSNANTIQNWVFSMDSRVYLFKSLILGFNAGKTVNQGYSLATTNPLLINASVEKTFFKDKRASLKLEGNDLLNQGNNLSRSVTDNSVTESRTNQVTRYLLLSFTWRLQSFAGVD</sequence>
<evidence type="ECO:0000313" key="4">
    <source>
        <dbReference type="Proteomes" id="UP000521017"/>
    </source>
</evidence>
<dbReference type="SUPFAM" id="SSF56935">
    <property type="entry name" value="Porins"/>
    <property type="match status" value="1"/>
</dbReference>
<dbReference type="SUPFAM" id="SSF49464">
    <property type="entry name" value="Carboxypeptidase regulatory domain-like"/>
    <property type="match status" value="1"/>
</dbReference>
<accession>A0A7X0J6W3</accession>
<dbReference type="Proteomes" id="UP000521017">
    <property type="component" value="Unassembled WGS sequence"/>
</dbReference>
<evidence type="ECO:0000256" key="1">
    <source>
        <dbReference type="SAM" id="SignalP"/>
    </source>
</evidence>
<dbReference type="InterPro" id="IPR041700">
    <property type="entry name" value="OMP_b-brl_3"/>
</dbReference>
<feature type="domain" description="Outer membrane protein beta-barrel" evidence="2">
    <location>
        <begin position="412"/>
        <end position="876"/>
    </location>
</feature>
<feature type="signal peptide" evidence="1">
    <location>
        <begin position="1"/>
        <end position="23"/>
    </location>
</feature>
<dbReference type="AlphaFoldDB" id="A0A7X0J6W3"/>
<feature type="chain" id="PRO_5030793155" description="Outer membrane protein beta-barrel domain-containing protein" evidence="1">
    <location>
        <begin position="24"/>
        <end position="885"/>
    </location>
</feature>
<dbReference type="Gene3D" id="2.60.40.1120">
    <property type="entry name" value="Carboxypeptidase-like, regulatory domain"/>
    <property type="match status" value="1"/>
</dbReference>
<reference evidence="3 4" key="1">
    <citation type="submission" date="2020-08" db="EMBL/GenBank/DDBJ databases">
        <title>Genomic Encyclopedia of Type Strains, Phase IV (KMG-V): Genome sequencing to study the core and pangenomes of soil and plant-associated prokaryotes.</title>
        <authorList>
            <person name="Whitman W."/>
        </authorList>
    </citation>
    <scope>NUCLEOTIDE SEQUENCE [LARGE SCALE GENOMIC DNA]</scope>
    <source>
        <strain evidence="3 4">M2T3</strain>
    </source>
</reference>
<keyword evidence="1" id="KW-0732">Signal</keyword>
<name>A0A7X0J6W3_9SPHI</name>
<dbReference type="InterPro" id="IPR008969">
    <property type="entry name" value="CarboxyPept-like_regulatory"/>
</dbReference>
<comment type="caution">
    <text evidence="3">The sequence shown here is derived from an EMBL/GenBank/DDBJ whole genome shotgun (WGS) entry which is preliminary data.</text>
</comment>
<protein>
    <recommendedName>
        <fullName evidence="2">Outer membrane protein beta-barrel domain-containing protein</fullName>
    </recommendedName>
</protein>
<dbReference type="RefSeq" id="WP_184625886.1">
    <property type="nucleotide sequence ID" value="NZ_JACHCC010000007.1"/>
</dbReference>
<gene>
    <name evidence="3" type="ORF">HDF25_002930</name>
</gene>
<organism evidence="3 4">
    <name type="scientific">Pedobacter cryoconitis</name>
    <dbReference type="NCBI Taxonomy" id="188932"/>
    <lineage>
        <taxon>Bacteria</taxon>
        <taxon>Pseudomonadati</taxon>
        <taxon>Bacteroidota</taxon>
        <taxon>Sphingobacteriia</taxon>
        <taxon>Sphingobacteriales</taxon>
        <taxon>Sphingobacteriaceae</taxon>
        <taxon>Pedobacter</taxon>
    </lineage>
</organism>
<evidence type="ECO:0000313" key="3">
    <source>
        <dbReference type="EMBL" id="MBB6500771.1"/>
    </source>
</evidence>
<proteinExistence type="predicted"/>